<dbReference type="EMBL" id="QFRJ01000001">
    <property type="protein sequence ID" value="PWH86908.1"/>
    <property type="molecule type" value="Genomic_DNA"/>
</dbReference>
<evidence type="ECO:0000313" key="6">
    <source>
        <dbReference type="Proteomes" id="UP000245370"/>
    </source>
</evidence>
<dbReference type="InterPro" id="IPR050595">
    <property type="entry name" value="Bact_response_regulator"/>
</dbReference>
<evidence type="ECO:0000256" key="2">
    <source>
        <dbReference type="ARBA" id="ARBA00023012"/>
    </source>
</evidence>
<gene>
    <name evidence="5" type="ORF">DIT68_01215</name>
</gene>
<dbReference type="PROSITE" id="PS50110">
    <property type="entry name" value="RESPONSE_REGULATORY"/>
    <property type="match status" value="1"/>
</dbReference>
<dbReference type="OrthoDB" id="7631574at2"/>
<reference evidence="5 6" key="1">
    <citation type="submission" date="2018-05" db="EMBL/GenBank/DDBJ databases">
        <title>Brumimicrobium oceani sp. nov., isolated from coastal sediment.</title>
        <authorList>
            <person name="Kou Y."/>
        </authorList>
    </citation>
    <scope>NUCLEOTIDE SEQUENCE [LARGE SCALE GENOMIC DNA]</scope>
    <source>
        <strain evidence="5 6">C305</strain>
    </source>
</reference>
<dbReference type="PANTHER" id="PTHR44591:SF14">
    <property type="entry name" value="PROTEIN PILG"/>
    <property type="match status" value="1"/>
</dbReference>
<dbReference type="SUPFAM" id="SSF52172">
    <property type="entry name" value="CheY-like"/>
    <property type="match status" value="1"/>
</dbReference>
<reference evidence="5 6" key="2">
    <citation type="submission" date="2018-05" db="EMBL/GenBank/DDBJ databases">
        <authorList>
            <person name="Lanie J.A."/>
            <person name="Ng W.-L."/>
            <person name="Kazmierczak K.M."/>
            <person name="Andrzejewski T.M."/>
            <person name="Davidsen T.M."/>
            <person name="Wayne K.J."/>
            <person name="Tettelin H."/>
            <person name="Glass J.I."/>
            <person name="Rusch D."/>
            <person name="Podicherti R."/>
            <person name="Tsui H.-C.T."/>
            <person name="Winkler M.E."/>
        </authorList>
    </citation>
    <scope>NUCLEOTIDE SEQUENCE [LARGE SCALE GENOMIC DNA]</scope>
    <source>
        <strain evidence="5 6">C305</strain>
    </source>
</reference>
<dbReference type="InterPro" id="IPR011006">
    <property type="entry name" value="CheY-like_superfamily"/>
</dbReference>
<proteinExistence type="predicted"/>
<accession>A0A2U2XGH8</accession>
<dbReference type="GO" id="GO:0000160">
    <property type="term" value="P:phosphorelay signal transduction system"/>
    <property type="evidence" value="ECO:0007669"/>
    <property type="project" value="UniProtKB-KW"/>
</dbReference>
<dbReference type="CDD" id="cd17535">
    <property type="entry name" value="REC_NarL-like"/>
    <property type="match status" value="1"/>
</dbReference>
<dbReference type="RefSeq" id="WP_109357986.1">
    <property type="nucleotide sequence ID" value="NZ_QFRJ01000001.1"/>
</dbReference>
<dbReference type="Gene3D" id="3.40.50.2300">
    <property type="match status" value="1"/>
</dbReference>
<organism evidence="5 6">
    <name type="scientific">Brumimicrobium oceani</name>
    <dbReference type="NCBI Taxonomy" id="2100725"/>
    <lineage>
        <taxon>Bacteria</taxon>
        <taxon>Pseudomonadati</taxon>
        <taxon>Bacteroidota</taxon>
        <taxon>Flavobacteriia</taxon>
        <taxon>Flavobacteriales</taxon>
        <taxon>Crocinitomicaceae</taxon>
        <taxon>Brumimicrobium</taxon>
    </lineage>
</organism>
<dbReference type="Pfam" id="PF00072">
    <property type="entry name" value="Response_reg"/>
    <property type="match status" value="1"/>
</dbReference>
<protein>
    <recommendedName>
        <fullName evidence="4">Response regulatory domain-containing protein</fullName>
    </recommendedName>
</protein>
<evidence type="ECO:0000313" key="5">
    <source>
        <dbReference type="EMBL" id="PWH86908.1"/>
    </source>
</evidence>
<keyword evidence="2" id="KW-0902">Two-component regulatory system</keyword>
<dbReference type="InterPro" id="IPR058245">
    <property type="entry name" value="NreC/VraR/RcsB-like_REC"/>
</dbReference>
<sequence length="122" mass="13720">MKRPILLIIEDEFDIKELYRSIMERTFDFDIVEASSIKVLQNVLSEIIPDYALLDLSLQDGSGFDVIPELKKANPNIKFLVISAFSHCKEKKRAAELGAVGLLAKPFESAELINHINGMLKS</sequence>
<name>A0A2U2XGH8_9FLAO</name>
<evidence type="ECO:0000259" key="4">
    <source>
        <dbReference type="PROSITE" id="PS50110"/>
    </source>
</evidence>
<dbReference type="AlphaFoldDB" id="A0A2U2XGH8"/>
<evidence type="ECO:0000256" key="1">
    <source>
        <dbReference type="ARBA" id="ARBA00022553"/>
    </source>
</evidence>
<feature type="domain" description="Response regulatory" evidence="4">
    <location>
        <begin position="5"/>
        <end position="120"/>
    </location>
</feature>
<dbReference type="SMART" id="SM00448">
    <property type="entry name" value="REC"/>
    <property type="match status" value="1"/>
</dbReference>
<keyword evidence="6" id="KW-1185">Reference proteome</keyword>
<evidence type="ECO:0000256" key="3">
    <source>
        <dbReference type="PROSITE-ProRule" id="PRU00169"/>
    </source>
</evidence>
<feature type="modified residue" description="4-aspartylphosphate" evidence="3">
    <location>
        <position position="55"/>
    </location>
</feature>
<keyword evidence="1 3" id="KW-0597">Phosphoprotein</keyword>
<dbReference type="Proteomes" id="UP000245370">
    <property type="component" value="Unassembled WGS sequence"/>
</dbReference>
<dbReference type="PANTHER" id="PTHR44591">
    <property type="entry name" value="STRESS RESPONSE REGULATOR PROTEIN 1"/>
    <property type="match status" value="1"/>
</dbReference>
<dbReference type="InterPro" id="IPR001789">
    <property type="entry name" value="Sig_transdc_resp-reg_receiver"/>
</dbReference>
<comment type="caution">
    <text evidence="5">The sequence shown here is derived from an EMBL/GenBank/DDBJ whole genome shotgun (WGS) entry which is preliminary data.</text>
</comment>